<sequence length="57" mass="5857">VACSPDGRHIVSGSEDKTIRLWDAQTGVQAGNPLQGHTDSVLSVAFSHGGIPIVTSS</sequence>
<dbReference type="InterPro" id="IPR019775">
    <property type="entry name" value="WD40_repeat_CS"/>
</dbReference>
<keyword evidence="1 3" id="KW-0853">WD repeat</keyword>
<accession>A0A0C3DLP2</accession>
<dbReference type="EMBL" id="KN822107">
    <property type="protein sequence ID" value="KIM56971.1"/>
    <property type="molecule type" value="Genomic_DNA"/>
</dbReference>
<evidence type="ECO:0000256" key="2">
    <source>
        <dbReference type="ARBA" id="ARBA00022737"/>
    </source>
</evidence>
<protein>
    <submittedName>
        <fullName evidence="4">Uncharacterized protein</fullName>
    </submittedName>
</protein>
<keyword evidence="5" id="KW-1185">Reference proteome</keyword>
<reference evidence="5" key="2">
    <citation type="submission" date="2015-01" db="EMBL/GenBank/DDBJ databases">
        <title>Evolutionary Origins and Diversification of the Mycorrhizal Mutualists.</title>
        <authorList>
            <consortium name="DOE Joint Genome Institute"/>
            <consortium name="Mycorrhizal Genomics Consortium"/>
            <person name="Kohler A."/>
            <person name="Kuo A."/>
            <person name="Nagy L.G."/>
            <person name="Floudas D."/>
            <person name="Copeland A."/>
            <person name="Barry K.W."/>
            <person name="Cichocki N."/>
            <person name="Veneault-Fourrey C."/>
            <person name="LaButti K."/>
            <person name="Lindquist E.A."/>
            <person name="Lipzen A."/>
            <person name="Lundell T."/>
            <person name="Morin E."/>
            <person name="Murat C."/>
            <person name="Riley R."/>
            <person name="Ohm R."/>
            <person name="Sun H."/>
            <person name="Tunlid A."/>
            <person name="Henrissat B."/>
            <person name="Grigoriev I.V."/>
            <person name="Hibbett D.S."/>
            <person name="Martin F."/>
        </authorList>
    </citation>
    <scope>NUCLEOTIDE SEQUENCE [LARGE SCALE GENOMIC DNA]</scope>
    <source>
        <strain evidence="5">Foug A</strain>
    </source>
</reference>
<dbReference type="AlphaFoldDB" id="A0A0C3DLP2"/>
<name>A0A0C3DLP2_9AGAM</name>
<evidence type="ECO:0000256" key="3">
    <source>
        <dbReference type="PROSITE-ProRule" id="PRU00221"/>
    </source>
</evidence>
<dbReference type="PANTHER" id="PTHR19848:SF8">
    <property type="entry name" value="F-BOX AND WD REPEAT DOMAIN CONTAINING 7"/>
    <property type="match status" value="1"/>
</dbReference>
<proteinExistence type="predicted"/>
<dbReference type="SUPFAM" id="SSF50978">
    <property type="entry name" value="WD40 repeat-like"/>
    <property type="match status" value="1"/>
</dbReference>
<dbReference type="Proteomes" id="UP000053989">
    <property type="component" value="Unassembled WGS sequence"/>
</dbReference>
<feature type="non-terminal residue" evidence="4">
    <location>
        <position position="1"/>
    </location>
</feature>
<evidence type="ECO:0000313" key="4">
    <source>
        <dbReference type="EMBL" id="KIM56971.1"/>
    </source>
</evidence>
<dbReference type="Pfam" id="PF00400">
    <property type="entry name" value="WD40"/>
    <property type="match status" value="2"/>
</dbReference>
<keyword evidence="2" id="KW-0677">Repeat</keyword>
<dbReference type="InterPro" id="IPR036322">
    <property type="entry name" value="WD40_repeat_dom_sf"/>
</dbReference>
<dbReference type="InParanoid" id="A0A0C3DLP2"/>
<dbReference type="PROSITE" id="PS00678">
    <property type="entry name" value="WD_REPEATS_1"/>
    <property type="match status" value="1"/>
</dbReference>
<dbReference type="PROSITE" id="PS50294">
    <property type="entry name" value="WD_REPEATS_REGION"/>
    <property type="match status" value="1"/>
</dbReference>
<organism evidence="4 5">
    <name type="scientific">Scleroderma citrinum Foug A</name>
    <dbReference type="NCBI Taxonomy" id="1036808"/>
    <lineage>
        <taxon>Eukaryota</taxon>
        <taxon>Fungi</taxon>
        <taxon>Dikarya</taxon>
        <taxon>Basidiomycota</taxon>
        <taxon>Agaricomycotina</taxon>
        <taxon>Agaricomycetes</taxon>
        <taxon>Agaricomycetidae</taxon>
        <taxon>Boletales</taxon>
        <taxon>Sclerodermatineae</taxon>
        <taxon>Sclerodermataceae</taxon>
        <taxon>Scleroderma</taxon>
    </lineage>
</organism>
<reference evidence="4 5" key="1">
    <citation type="submission" date="2014-04" db="EMBL/GenBank/DDBJ databases">
        <authorList>
            <consortium name="DOE Joint Genome Institute"/>
            <person name="Kuo A."/>
            <person name="Kohler A."/>
            <person name="Nagy L.G."/>
            <person name="Floudas D."/>
            <person name="Copeland A."/>
            <person name="Barry K.W."/>
            <person name="Cichocki N."/>
            <person name="Veneault-Fourrey C."/>
            <person name="LaButti K."/>
            <person name="Lindquist E.A."/>
            <person name="Lipzen A."/>
            <person name="Lundell T."/>
            <person name="Morin E."/>
            <person name="Murat C."/>
            <person name="Sun H."/>
            <person name="Tunlid A."/>
            <person name="Henrissat B."/>
            <person name="Grigoriev I.V."/>
            <person name="Hibbett D.S."/>
            <person name="Martin F."/>
            <person name="Nordberg H.P."/>
            <person name="Cantor M.N."/>
            <person name="Hua S.X."/>
        </authorList>
    </citation>
    <scope>NUCLEOTIDE SEQUENCE [LARGE SCALE GENOMIC DNA]</scope>
    <source>
        <strain evidence="4 5">Foug A</strain>
    </source>
</reference>
<dbReference type="PROSITE" id="PS50082">
    <property type="entry name" value="WD_REPEATS_2"/>
    <property type="match status" value="1"/>
</dbReference>
<evidence type="ECO:0000313" key="5">
    <source>
        <dbReference type="Proteomes" id="UP000053989"/>
    </source>
</evidence>
<dbReference type="PANTHER" id="PTHR19848">
    <property type="entry name" value="WD40 REPEAT PROTEIN"/>
    <property type="match status" value="1"/>
</dbReference>
<dbReference type="OrthoDB" id="3267146at2759"/>
<feature type="non-terminal residue" evidence="4">
    <location>
        <position position="57"/>
    </location>
</feature>
<dbReference type="Gene3D" id="2.130.10.10">
    <property type="entry name" value="YVTN repeat-like/Quinoprotein amine dehydrogenase"/>
    <property type="match status" value="1"/>
</dbReference>
<feature type="repeat" description="WD" evidence="3">
    <location>
        <begin position="1"/>
        <end position="32"/>
    </location>
</feature>
<dbReference type="InterPro" id="IPR001680">
    <property type="entry name" value="WD40_rpt"/>
</dbReference>
<dbReference type="InterPro" id="IPR015943">
    <property type="entry name" value="WD40/YVTN_repeat-like_dom_sf"/>
</dbReference>
<evidence type="ECO:0000256" key="1">
    <source>
        <dbReference type="ARBA" id="ARBA00022574"/>
    </source>
</evidence>
<dbReference type="STRING" id="1036808.A0A0C3DLP2"/>
<gene>
    <name evidence="4" type="ORF">SCLCIDRAFT_80106</name>
</gene>
<dbReference type="HOGENOM" id="CLU_000288_57_30_1"/>